<proteinExistence type="predicted"/>
<dbReference type="AlphaFoldDB" id="A0AAD7WL95"/>
<sequence length="117" mass="12520">MASDQASDSEVQVYRTASTSLQLADVSFGGASASLLCDISTGQPCPVVPESWRLLFFDVITAASSSKVHVAQAPERRLRLGQHVCGIPPPGPMKVHSHVKAPLETFEVPEKRSTMST</sequence>
<gene>
    <name evidence="1" type="ORF">AAFF_G00399080</name>
</gene>
<protein>
    <submittedName>
        <fullName evidence="1">Uncharacterized protein</fullName>
    </submittedName>
</protein>
<accession>A0AAD7WL95</accession>
<name>A0AAD7WL95_9TELE</name>
<organism evidence="1 2">
    <name type="scientific">Aldrovandia affinis</name>
    <dbReference type="NCBI Taxonomy" id="143900"/>
    <lineage>
        <taxon>Eukaryota</taxon>
        <taxon>Metazoa</taxon>
        <taxon>Chordata</taxon>
        <taxon>Craniata</taxon>
        <taxon>Vertebrata</taxon>
        <taxon>Euteleostomi</taxon>
        <taxon>Actinopterygii</taxon>
        <taxon>Neopterygii</taxon>
        <taxon>Teleostei</taxon>
        <taxon>Notacanthiformes</taxon>
        <taxon>Halosauridae</taxon>
        <taxon>Aldrovandia</taxon>
    </lineage>
</organism>
<dbReference type="Proteomes" id="UP001221898">
    <property type="component" value="Unassembled WGS sequence"/>
</dbReference>
<evidence type="ECO:0000313" key="1">
    <source>
        <dbReference type="EMBL" id="KAJ8400214.1"/>
    </source>
</evidence>
<dbReference type="EMBL" id="JAINUG010000078">
    <property type="protein sequence ID" value="KAJ8400214.1"/>
    <property type="molecule type" value="Genomic_DNA"/>
</dbReference>
<keyword evidence="2" id="KW-1185">Reference proteome</keyword>
<comment type="caution">
    <text evidence="1">The sequence shown here is derived from an EMBL/GenBank/DDBJ whole genome shotgun (WGS) entry which is preliminary data.</text>
</comment>
<reference evidence="1" key="1">
    <citation type="journal article" date="2023" name="Science">
        <title>Genome structures resolve the early diversification of teleost fishes.</title>
        <authorList>
            <person name="Parey E."/>
            <person name="Louis A."/>
            <person name="Montfort J."/>
            <person name="Bouchez O."/>
            <person name="Roques C."/>
            <person name="Iampietro C."/>
            <person name="Lluch J."/>
            <person name="Castinel A."/>
            <person name="Donnadieu C."/>
            <person name="Desvignes T."/>
            <person name="Floi Bucao C."/>
            <person name="Jouanno E."/>
            <person name="Wen M."/>
            <person name="Mejri S."/>
            <person name="Dirks R."/>
            <person name="Jansen H."/>
            <person name="Henkel C."/>
            <person name="Chen W.J."/>
            <person name="Zahm M."/>
            <person name="Cabau C."/>
            <person name="Klopp C."/>
            <person name="Thompson A.W."/>
            <person name="Robinson-Rechavi M."/>
            <person name="Braasch I."/>
            <person name="Lecointre G."/>
            <person name="Bobe J."/>
            <person name="Postlethwait J.H."/>
            <person name="Berthelot C."/>
            <person name="Roest Crollius H."/>
            <person name="Guiguen Y."/>
        </authorList>
    </citation>
    <scope>NUCLEOTIDE SEQUENCE</scope>
    <source>
        <strain evidence="1">NC1722</strain>
    </source>
</reference>
<evidence type="ECO:0000313" key="2">
    <source>
        <dbReference type="Proteomes" id="UP001221898"/>
    </source>
</evidence>